<gene>
    <name evidence="10" type="ORF">OFUS_LOCUS10838</name>
</gene>
<feature type="non-terminal residue" evidence="10">
    <location>
        <position position="1"/>
    </location>
</feature>
<evidence type="ECO:0000256" key="1">
    <source>
        <dbReference type="ARBA" id="ARBA00004370"/>
    </source>
</evidence>
<comment type="caution">
    <text evidence="10">The sequence shown here is derived from an EMBL/GenBank/DDBJ whole genome shotgun (WGS) entry which is preliminary data.</text>
</comment>
<dbReference type="OrthoDB" id="6276488at2759"/>
<dbReference type="GO" id="GO:0016020">
    <property type="term" value="C:membrane"/>
    <property type="evidence" value="ECO:0007669"/>
    <property type="project" value="UniProtKB-SubCell"/>
</dbReference>
<keyword evidence="11" id="KW-1185">Reference proteome</keyword>
<dbReference type="InterPro" id="IPR017452">
    <property type="entry name" value="GPCR_Rhodpsn_7TM"/>
</dbReference>
<feature type="transmembrane region" description="Helical" evidence="7">
    <location>
        <begin position="218"/>
        <end position="240"/>
    </location>
</feature>
<protein>
    <recommendedName>
        <fullName evidence="9">G-protein coupled receptors family 1 profile domain-containing protein</fullName>
    </recommendedName>
</protein>
<feature type="transmembrane region" description="Helical" evidence="7">
    <location>
        <begin position="261"/>
        <end position="281"/>
    </location>
</feature>
<keyword evidence="3 7" id="KW-1133">Transmembrane helix</keyword>
<dbReference type="Gene3D" id="1.20.1070.10">
    <property type="entry name" value="Rhodopsin 7-helix transmembrane proteins"/>
    <property type="match status" value="1"/>
</dbReference>
<keyword evidence="5" id="KW-0675">Receptor</keyword>
<dbReference type="PROSITE" id="PS00237">
    <property type="entry name" value="G_PROTEIN_RECEP_F1_1"/>
    <property type="match status" value="1"/>
</dbReference>
<dbReference type="SMART" id="SM01381">
    <property type="entry name" value="7TM_GPCR_Srsx"/>
    <property type="match status" value="1"/>
</dbReference>
<keyword evidence="4 7" id="KW-0472">Membrane</keyword>
<keyword evidence="5" id="KW-0297">G-protein coupled receptor</keyword>
<dbReference type="GO" id="GO:0008528">
    <property type="term" value="F:G protein-coupled peptide receptor activity"/>
    <property type="evidence" value="ECO:0007669"/>
    <property type="project" value="InterPro"/>
</dbReference>
<feature type="transmembrane region" description="Helical" evidence="7">
    <location>
        <begin position="412"/>
        <end position="435"/>
    </location>
</feature>
<feature type="compositionally biased region" description="Low complexity" evidence="6">
    <location>
        <begin position="457"/>
        <end position="469"/>
    </location>
</feature>
<evidence type="ECO:0000256" key="4">
    <source>
        <dbReference type="ARBA" id="ARBA00023136"/>
    </source>
</evidence>
<evidence type="ECO:0000259" key="9">
    <source>
        <dbReference type="PROSITE" id="PS50262"/>
    </source>
</evidence>
<comment type="similarity">
    <text evidence="5">Belongs to the G-protein coupled receptor 1 family.</text>
</comment>
<keyword evidence="5" id="KW-0807">Transducer</keyword>
<evidence type="ECO:0000256" key="5">
    <source>
        <dbReference type="RuleBase" id="RU000688"/>
    </source>
</evidence>
<feature type="transmembrane region" description="Helical" evidence="7">
    <location>
        <begin position="366"/>
        <end position="392"/>
    </location>
</feature>
<feature type="transmembrane region" description="Helical" evidence="7">
    <location>
        <begin position="138"/>
        <end position="159"/>
    </location>
</feature>
<evidence type="ECO:0000313" key="10">
    <source>
        <dbReference type="EMBL" id="CAH1784684.1"/>
    </source>
</evidence>
<dbReference type="Proteomes" id="UP000749559">
    <property type="component" value="Unassembled WGS sequence"/>
</dbReference>
<organism evidence="10 11">
    <name type="scientific">Owenia fusiformis</name>
    <name type="common">Polychaete worm</name>
    <dbReference type="NCBI Taxonomy" id="6347"/>
    <lineage>
        <taxon>Eukaryota</taxon>
        <taxon>Metazoa</taxon>
        <taxon>Spiralia</taxon>
        <taxon>Lophotrochozoa</taxon>
        <taxon>Annelida</taxon>
        <taxon>Polychaeta</taxon>
        <taxon>Sedentaria</taxon>
        <taxon>Canalipalpata</taxon>
        <taxon>Sabellida</taxon>
        <taxon>Oweniida</taxon>
        <taxon>Oweniidae</taxon>
        <taxon>Owenia</taxon>
    </lineage>
</organism>
<dbReference type="InterPro" id="IPR052954">
    <property type="entry name" value="GPCR-Ligand_Int"/>
</dbReference>
<dbReference type="PROSITE" id="PS50262">
    <property type="entry name" value="G_PROTEIN_RECEP_F1_2"/>
    <property type="match status" value="1"/>
</dbReference>
<sequence length="480" mass="53832">RRITMTVMIFASKRKQTFSVFLLILLIILEQGVATRNDSIQPTTNEGTTTEQLTTYDSLNSTSTTASWTSSQQAIFTSATYNSTNHNSTTVDPANPNSTIAVPKRRPRRPDPYCYHPDYDFYSYIHKPRVQTIIACQLILSTIVAVAGVFGSILSIIVLSREKRKNTSIIFLIAMAVSDLLYLLVFLVFEPFYIAYFFTNLTNRTDPTVMAFIKVRQLIANQFLIIFGLISTWLVVCLTIDRFIAIRFPFLAPTLCTVKSAIIELIAICVCAIGISVTKFLELDIILATHPCTLEPMYVKVPADLLKNKAFSLGYNVLFFAIIRNFLPVILVVVLNALLVHSLRAATKRRVEMSGDKEHKANDNNITLVLIIVATMFLICIIPGVIMAILTMCQTWEMPFTQTNHYIIVLEIVVSIGRLLTVINSSCNFFIYCAVRKGFRVTLTRMICGADSKYLPSTTSTSNDTVSTTVPKTTREKNNK</sequence>
<accession>A0A8S4NUQ2</accession>
<feature type="transmembrane region" description="Helical" evidence="7">
    <location>
        <begin position="171"/>
        <end position="198"/>
    </location>
</feature>
<dbReference type="Pfam" id="PF10324">
    <property type="entry name" value="7TM_GPCR_Srw"/>
    <property type="match status" value="1"/>
</dbReference>
<evidence type="ECO:0000313" key="11">
    <source>
        <dbReference type="Proteomes" id="UP000749559"/>
    </source>
</evidence>
<dbReference type="InterPro" id="IPR000276">
    <property type="entry name" value="GPCR_Rhodpsn"/>
</dbReference>
<reference evidence="10" key="1">
    <citation type="submission" date="2022-03" db="EMBL/GenBank/DDBJ databases">
        <authorList>
            <person name="Martin C."/>
        </authorList>
    </citation>
    <scope>NUCLEOTIDE SEQUENCE</scope>
</reference>
<dbReference type="EMBL" id="CAIIXF020000005">
    <property type="protein sequence ID" value="CAH1784684.1"/>
    <property type="molecule type" value="Genomic_DNA"/>
</dbReference>
<feature type="transmembrane region" description="Helical" evidence="7">
    <location>
        <begin position="317"/>
        <end position="340"/>
    </location>
</feature>
<evidence type="ECO:0000256" key="3">
    <source>
        <dbReference type="ARBA" id="ARBA00022989"/>
    </source>
</evidence>
<proteinExistence type="inferred from homology"/>
<name>A0A8S4NUQ2_OWEFU</name>
<feature type="region of interest" description="Disordered" evidence="6">
    <location>
        <begin position="456"/>
        <end position="480"/>
    </location>
</feature>
<dbReference type="AlphaFoldDB" id="A0A8S4NUQ2"/>
<evidence type="ECO:0000256" key="7">
    <source>
        <dbReference type="SAM" id="Phobius"/>
    </source>
</evidence>
<evidence type="ECO:0000256" key="8">
    <source>
        <dbReference type="SAM" id="SignalP"/>
    </source>
</evidence>
<feature type="signal peptide" evidence="8">
    <location>
        <begin position="1"/>
        <end position="34"/>
    </location>
</feature>
<dbReference type="PANTHER" id="PTHR46641">
    <property type="entry name" value="FMRFAMIDE RECEPTOR-RELATED"/>
    <property type="match status" value="1"/>
</dbReference>
<dbReference type="SUPFAM" id="SSF81321">
    <property type="entry name" value="Family A G protein-coupled receptor-like"/>
    <property type="match status" value="1"/>
</dbReference>
<evidence type="ECO:0000256" key="2">
    <source>
        <dbReference type="ARBA" id="ARBA00022692"/>
    </source>
</evidence>
<feature type="domain" description="G-protein coupled receptors family 1 profile" evidence="9">
    <location>
        <begin position="151"/>
        <end position="432"/>
    </location>
</feature>
<dbReference type="PRINTS" id="PR00237">
    <property type="entry name" value="GPCRRHODOPSN"/>
</dbReference>
<dbReference type="CDD" id="cd14978">
    <property type="entry name" value="7tmA_FMRFamide_R-like"/>
    <property type="match status" value="1"/>
</dbReference>
<keyword evidence="2 5" id="KW-0812">Transmembrane</keyword>
<dbReference type="InterPro" id="IPR019427">
    <property type="entry name" value="7TM_GPCR_serpentine_rcpt_Srw"/>
</dbReference>
<feature type="chain" id="PRO_5035935574" description="G-protein coupled receptors family 1 profile domain-containing protein" evidence="8">
    <location>
        <begin position="35"/>
        <end position="480"/>
    </location>
</feature>
<evidence type="ECO:0000256" key="6">
    <source>
        <dbReference type="SAM" id="MobiDB-lite"/>
    </source>
</evidence>
<comment type="subcellular location">
    <subcellularLocation>
        <location evidence="1">Membrane</location>
    </subcellularLocation>
</comment>
<keyword evidence="8" id="KW-0732">Signal</keyword>
<dbReference type="PANTHER" id="PTHR46641:SF2">
    <property type="entry name" value="FMRFAMIDE RECEPTOR"/>
    <property type="match status" value="1"/>
</dbReference>